<evidence type="ECO:0000313" key="2">
    <source>
        <dbReference type="Proteomes" id="UP000051574"/>
    </source>
</evidence>
<accession>A0A0T6AU02</accession>
<protein>
    <submittedName>
        <fullName evidence="1">Uncharacterized protein</fullName>
    </submittedName>
</protein>
<reference evidence="1 2" key="1">
    <citation type="submission" date="2015-09" db="EMBL/GenBank/DDBJ databases">
        <title>Draft genome of the scarab beetle Oryctes borbonicus.</title>
        <authorList>
            <person name="Meyer J.M."/>
            <person name="Markov G.V."/>
            <person name="Baskaran P."/>
            <person name="Herrmann M."/>
            <person name="Sommer R.J."/>
            <person name="Roedelsperger C."/>
        </authorList>
    </citation>
    <scope>NUCLEOTIDE SEQUENCE [LARGE SCALE GENOMIC DNA]</scope>
    <source>
        <strain evidence="1">OB123</strain>
        <tissue evidence="1">Whole animal</tissue>
    </source>
</reference>
<gene>
    <name evidence="1" type="ORF">AMK59_7267</name>
</gene>
<dbReference type="OrthoDB" id="2386367at2759"/>
<name>A0A0T6AU02_9SCAR</name>
<organism evidence="1 2">
    <name type="scientific">Oryctes borbonicus</name>
    <dbReference type="NCBI Taxonomy" id="1629725"/>
    <lineage>
        <taxon>Eukaryota</taxon>
        <taxon>Metazoa</taxon>
        <taxon>Ecdysozoa</taxon>
        <taxon>Arthropoda</taxon>
        <taxon>Hexapoda</taxon>
        <taxon>Insecta</taxon>
        <taxon>Pterygota</taxon>
        <taxon>Neoptera</taxon>
        <taxon>Endopterygota</taxon>
        <taxon>Coleoptera</taxon>
        <taxon>Polyphaga</taxon>
        <taxon>Scarabaeiformia</taxon>
        <taxon>Scarabaeidae</taxon>
        <taxon>Dynastinae</taxon>
        <taxon>Oryctes</taxon>
    </lineage>
</organism>
<keyword evidence="2" id="KW-1185">Reference proteome</keyword>
<evidence type="ECO:0000313" key="1">
    <source>
        <dbReference type="EMBL" id="KRT78553.1"/>
    </source>
</evidence>
<dbReference type="Proteomes" id="UP000051574">
    <property type="component" value="Unassembled WGS sequence"/>
</dbReference>
<dbReference type="AlphaFoldDB" id="A0A0T6AU02"/>
<comment type="caution">
    <text evidence="1">The sequence shown here is derived from an EMBL/GenBank/DDBJ whole genome shotgun (WGS) entry which is preliminary data.</text>
</comment>
<proteinExistence type="predicted"/>
<dbReference type="PANTHER" id="PTHR32046:SF11">
    <property type="entry name" value="IMMUNE-ASSOCIATED NUCLEOTIDE-BINDING PROTEIN 10-LIKE"/>
    <property type="match status" value="1"/>
</dbReference>
<dbReference type="EMBL" id="LJIG01022819">
    <property type="protein sequence ID" value="KRT78553.1"/>
    <property type="molecule type" value="Genomic_DNA"/>
</dbReference>
<sequence>FSFNKDDVEDFKESWDKSARTFKKMIDYVSSLSPAPMKGIISINECRRLIGRLGKSIVQLLALHEKAINVLNNHEASLWASQDTFNDLVSKLYIPLTQYKITEKSWSVSNNSGGFYAGFNVSKSFPFISFDLGYRHTWTSAKYTEVIVVPYITNVPDISIKGAIESKKQALEAIQKIIDQMNTLKQEYRSECEIILQAAIRFTMFLKEKAIVNIQDVFENYLGLLMRDESITDGDEKLIENLEDVIVKYRLMKNKINNIAPEEINDSKGKLLALKYSGNNFKALLEKKLEFDDKTLDVRRMQ</sequence>
<feature type="non-terminal residue" evidence="1">
    <location>
        <position position="1"/>
    </location>
</feature>
<dbReference type="PANTHER" id="PTHR32046">
    <property type="entry name" value="G DOMAIN-CONTAINING PROTEIN"/>
    <property type="match status" value="1"/>
</dbReference>